<comment type="similarity">
    <text evidence="8">Belongs to the glycosyl hydrolase 18 family.</text>
</comment>
<evidence type="ECO:0000313" key="12">
    <source>
        <dbReference type="Proteomes" id="UP000242180"/>
    </source>
</evidence>
<comment type="caution">
    <text evidence="11">The sequence shown here is derived from an EMBL/GenBank/DDBJ whole genome shotgun (WGS) entry which is preliminary data.</text>
</comment>
<evidence type="ECO:0000256" key="9">
    <source>
        <dbReference type="SAM" id="SignalP"/>
    </source>
</evidence>
<comment type="catalytic activity">
    <reaction evidence="1">
        <text>Random endo-hydrolysis of N-acetyl-beta-D-glucosaminide (1-&gt;4)-beta-linkages in chitin and chitodextrins.</text>
        <dbReference type="EC" id="3.2.1.14"/>
    </reaction>
</comment>
<dbReference type="GO" id="GO:0008843">
    <property type="term" value="F:endochitinase activity"/>
    <property type="evidence" value="ECO:0007669"/>
    <property type="project" value="UniProtKB-EC"/>
</dbReference>
<organism evidence="11 12">
    <name type="scientific">Syncephalastrum racemosum</name>
    <name type="common">Filamentous fungus</name>
    <dbReference type="NCBI Taxonomy" id="13706"/>
    <lineage>
        <taxon>Eukaryota</taxon>
        <taxon>Fungi</taxon>
        <taxon>Fungi incertae sedis</taxon>
        <taxon>Mucoromycota</taxon>
        <taxon>Mucoromycotina</taxon>
        <taxon>Mucoromycetes</taxon>
        <taxon>Mucorales</taxon>
        <taxon>Syncephalastraceae</taxon>
        <taxon>Syncephalastrum</taxon>
    </lineage>
</organism>
<dbReference type="GO" id="GO:0008061">
    <property type="term" value="F:chitin binding"/>
    <property type="evidence" value="ECO:0007669"/>
    <property type="project" value="InterPro"/>
</dbReference>
<dbReference type="InterPro" id="IPR001223">
    <property type="entry name" value="Glyco_hydro18_cat"/>
</dbReference>
<feature type="domain" description="GH18" evidence="10">
    <location>
        <begin position="39"/>
        <end position="416"/>
    </location>
</feature>
<protein>
    <submittedName>
        <fullName evidence="11">Glycoside hydrolase superfamily</fullName>
    </submittedName>
</protein>
<evidence type="ECO:0000256" key="1">
    <source>
        <dbReference type="ARBA" id="ARBA00000822"/>
    </source>
</evidence>
<dbReference type="EMBL" id="MCGN01000004">
    <property type="protein sequence ID" value="ORY98215.1"/>
    <property type="molecule type" value="Genomic_DNA"/>
</dbReference>
<evidence type="ECO:0000256" key="8">
    <source>
        <dbReference type="RuleBase" id="RU004453"/>
    </source>
</evidence>
<dbReference type="InterPro" id="IPR001579">
    <property type="entry name" value="Glyco_hydro_18_chit_AS"/>
</dbReference>
<dbReference type="AlphaFoldDB" id="A0A1X2HGW9"/>
<dbReference type="InParanoid" id="A0A1X2HGW9"/>
<dbReference type="OrthoDB" id="76388at2759"/>
<accession>A0A1X2HGW9</accession>
<evidence type="ECO:0000256" key="6">
    <source>
        <dbReference type="ARBA" id="ARBA00023326"/>
    </source>
</evidence>
<reference evidence="11 12" key="1">
    <citation type="submission" date="2016-07" db="EMBL/GenBank/DDBJ databases">
        <title>Pervasive Adenine N6-methylation of Active Genes in Fungi.</title>
        <authorList>
            <consortium name="DOE Joint Genome Institute"/>
            <person name="Mondo S.J."/>
            <person name="Dannebaum R.O."/>
            <person name="Kuo R.C."/>
            <person name="Labutti K."/>
            <person name="Haridas S."/>
            <person name="Kuo A."/>
            <person name="Salamov A."/>
            <person name="Ahrendt S.R."/>
            <person name="Lipzen A."/>
            <person name="Sullivan W."/>
            <person name="Andreopoulos W.B."/>
            <person name="Clum A."/>
            <person name="Lindquist E."/>
            <person name="Daum C."/>
            <person name="Ramamoorthy G.K."/>
            <person name="Gryganskyi A."/>
            <person name="Culley D."/>
            <person name="Magnuson J.K."/>
            <person name="James T.Y."/>
            <person name="O'Malley M.A."/>
            <person name="Stajich J.E."/>
            <person name="Spatafora J.W."/>
            <person name="Visel A."/>
            <person name="Grigoriev I.V."/>
        </authorList>
    </citation>
    <scope>NUCLEOTIDE SEQUENCE [LARGE SCALE GENOMIC DNA]</scope>
    <source>
        <strain evidence="11 12">NRRL 2496</strain>
    </source>
</reference>
<name>A0A1X2HGW9_SYNRA</name>
<dbReference type="OMA" id="CTHLVYN"/>
<dbReference type="InterPro" id="IPR029070">
    <property type="entry name" value="Chitinase_insertion_sf"/>
</dbReference>
<dbReference type="PANTHER" id="PTHR11177:SF392">
    <property type="entry name" value="HAP41P"/>
    <property type="match status" value="1"/>
</dbReference>
<feature type="signal peptide" evidence="9">
    <location>
        <begin position="1"/>
        <end position="21"/>
    </location>
</feature>
<keyword evidence="5 7" id="KW-0326">Glycosidase</keyword>
<dbReference type="Proteomes" id="UP000242180">
    <property type="component" value="Unassembled WGS sequence"/>
</dbReference>
<keyword evidence="4" id="KW-0119">Carbohydrate metabolism</keyword>
<keyword evidence="2 7" id="KW-0378">Hydrolase</keyword>
<gene>
    <name evidence="11" type="ORF">BCR43DRAFT_524249</name>
</gene>
<dbReference type="SMART" id="SM00636">
    <property type="entry name" value="Glyco_18"/>
    <property type="match status" value="1"/>
</dbReference>
<dbReference type="PROSITE" id="PS51910">
    <property type="entry name" value="GH18_2"/>
    <property type="match status" value="1"/>
</dbReference>
<dbReference type="GO" id="GO:0006032">
    <property type="term" value="P:chitin catabolic process"/>
    <property type="evidence" value="ECO:0007669"/>
    <property type="project" value="UniProtKB-KW"/>
</dbReference>
<dbReference type="Pfam" id="PF00704">
    <property type="entry name" value="Glyco_hydro_18"/>
    <property type="match status" value="1"/>
</dbReference>
<dbReference type="GO" id="GO:0000272">
    <property type="term" value="P:polysaccharide catabolic process"/>
    <property type="evidence" value="ECO:0007669"/>
    <property type="project" value="UniProtKB-KW"/>
</dbReference>
<dbReference type="Gene3D" id="3.20.20.80">
    <property type="entry name" value="Glycosidases"/>
    <property type="match status" value="1"/>
</dbReference>
<feature type="chain" id="PRO_5012055417" evidence="9">
    <location>
        <begin position="22"/>
        <end position="423"/>
    </location>
</feature>
<keyword evidence="9" id="KW-0732">Signal</keyword>
<dbReference type="PROSITE" id="PS01095">
    <property type="entry name" value="GH18_1"/>
    <property type="match status" value="1"/>
</dbReference>
<evidence type="ECO:0000256" key="7">
    <source>
        <dbReference type="RuleBase" id="RU000489"/>
    </source>
</evidence>
<evidence type="ECO:0000256" key="4">
    <source>
        <dbReference type="ARBA" id="ARBA00023277"/>
    </source>
</evidence>
<keyword evidence="12" id="KW-1185">Reference proteome</keyword>
<dbReference type="InterPro" id="IPR017853">
    <property type="entry name" value="GH"/>
</dbReference>
<proteinExistence type="inferred from homology"/>
<keyword evidence="3" id="KW-0146">Chitin degradation</keyword>
<dbReference type="STRING" id="13706.A0A1X2HGW9"/>
<evidence type="ECO:0000256" key="3">
    <source>
        <dbReference type="ARBA" id="ARBA00023024"/>
    </source>
</evidence>
<dbReference type="GO" id="GO:0005576">
    <property type="term" value="C:extracellular region"/>
    <property type="evidence" value="ECO:0007669"/>
    <property type="project" value="TreeGrafter"/>
</dbReference>
<dbReference type="SUPFAM" id="SSF51445">
    <property type="entry name" value="(Trans)glycosidases"/>
    <property type="match status" value="1"/>
</dbReference>
<dbReference type="PANTHER" id="PTHR11177">
    <property type="entry name" value="CHITINASE"/>
    <property type="match status" value="1"/>
</dbReference>
<evidence type="ECO:0000256" key="2">
    <source>
        <dbReference type="ARBA" id="ARBA00022801"/>
    </source>
</evidence>
<dbReference type="SUPFAM" id="SSF54556">
    <property type="entry name" value="Chitinase insertion domain"/>
    <property type="match status" value="1"/>
</dbReference>
<keyword evidence="6" id="KW-0624">Polysaccharide degradation</keyword>
<dbReference type="InterPro" id="IPR050314">
    <property type="entry name" value="Glycosyl_Hydrlase_18"/>
</dbReference>
<sequence>MLLSRWTTTLLLLLAPLSVLGASNNNTGDTAASTSSSGKTITGYFPNWLYARWPVTNIDFSKYTHINYAFAIMTKGNTPIWPDEEQTKTQLPELVKAAHAKKAKVLISIGGWSGCVTFSTMAASAAGRKAFINWSLQQIKTYGIDGIDIDWEYPGRQGAGCNAVDEANDAKNFLSLLQELRKALGNSKELTAAVHVRTFDTPSGNMKDVSAYAKVLTRVNLMTYDINGAWNTTSGPNAPFKFAPGHGDADSFVSAIDNWMKAGMPANKISPGLAFYGRAVTTTQAIKNNLYQPQLQGQVPKGDSYDAFWQDPYCSKDPGGNSGIWRYGNLRSQGVLKSPTQAASPWVRQWDNVTQTPWLLNSQTKMLISYDDPNSIAVKVNYAACKGLGGLMVWSVDEDSKNNELLNEVAKIKSGKTSSSGKC</sequence>
<dbReference type="Gene3D" id="3.10.50.10">
    <property type="match status" value="1"/>
</dbReference>
<evidence type="ECO:0000256" key="5">
    <source>
        <dbReference type="ARBA" id="ARBA00023295"/>
    </source>
</evidence>
<evidence type="ECO:0000259" key="10">
    <source>
        <dbReference type="PROSITE" id="PS51910"/>
    </source>
</evidence>
<evidence type="ECO:0000313" key="11">
    <source>
        <dbReference type="EMBL" id="ORY98215.1"/>
    </source>
</evidence>
<dbReference type="InterPro" id="IPR011583">
    <property type="entry name" value="Chitinase_II/V-like_cat"/>
</dbReference>